<dbReference type="Pfam" id="PF10189">
    <property type="entry name" value="Ints3_N"/>
    <property type="match status" value="1"/>
</dbReference>
<dbReference type="GO" id="GO:0005634">
    <property type="term" value="C:nucleus"/>
    <property type="evidence" value="ECO:0007669"/>
    <property type="project" value="UniProtKB-SubCell"/>
</dbReference>
<protein>
    <submittedName>
        <fullName evidence="10">Uncharacterized protein</fullName>
    </submittedName>
</protein>
<dbReference type="InterPro" id="IPR036345">
    <property type="entry name" value="ExoRNase_PH_dom2_sf"/>
</dbReference>
<evidence type="ECO:0000256" key="3">
    <source>
        <dbReference type="ARBA" id="ARBA00006130"/>
    </source>
</evidence>
<dbReference type="Pfam" id="PF03725">
    <property type="entry name" value="RNase_PH_C"/>
    <property type="match status" value="1"/>
</dbReference>
<dbReference type="InterPro" id="IPR019333">
    <property type="entry name" value="INTS3_N"/>
</dbReference>
<feature type="domain" description="Integrator complex subunit 3 N-terminal" evidence="8">
    <location>
        <begin position="445"/>
        <end position="852"/>
    </location>
</feature>
<dbReference type="InterPro" id="IPR001247">
    <property type="entry name" value="ExoRNase_PH_dom1"/>
</dbReference>
<dbReference type="GO" id="GO:0005737">
    <property type="term" value="C:cytoplasm"/>
    <property type="evidence" value="ECO:0007669"/>
    <property type="project" value="UniProtKB-SubCell"/>
</dbReference>
<evidence type="ECO:0000313" key="10">
    <source>
        <dbReference type="EMBL" id="KAG9441351.1"/>
    </source>
</evidence>
<organism evidence="10 11">
    <name type="scientific">Aristolochia fimbriata</name>
    <name type="common">White veined hardy Dutchman's pipe vine</name>
    <dbReference type="NCBI Taxonomy" id="158543"/>
    <lineage>
        <taxon>Eukaryota</taxon>
        <taxon>Viridiplantae</taxon>
        <taxon>Streptophyta</taxon>
        <taxon>Embryophyta</taxon>
        <taxon>Tracheophyta</taxon>
        <taxon>Spermatophyta</taxon>
        <taxon>Magnoliopsida</taxon>
        <taxon>Magnoliidae</taxon>
        <taxon>Piperales</taxon>
        <taxon>Aristolochiaceae</taxon>
        <taxon>Aristolochia</taxon>
    </lineage>
</organism>
<dbReference type="InterPro" id="IPR056518">
    <property type="entry name" value="HEAT_Ints3_C"/>
</dbReference>
<dbReference type="Pfam" id="PF24566">
    <property type="entry name" value="HEAT_Ints3_C"/>
    <property type="match status" value="1"/>
</dbReference>
<reference evidence="10 11" key="1">
    <citation type="submission" date="2021-07" db="EMBL/GenBank/DDBJ databases">
        <title>The Aristolochia fimbriata genome: insights into angiosperm evolution, floral development and chemical biosynthesis.</title>
        <authorList>
            <person name="Jiao Y."/>
        </authorList>
    </citation>
    <scope>NUCLEOTIDE SEQUENCE [LARGE SCALE GENOMIC DNA]</scope>
    <source>
        <strain evidence="10">IBCAS-2021</strain>
        <tissue evidence="10">Leaf</tissue>
    </source>
</reference>
<evidence type="ECO:0000256" key="5">
    <source>
        <dbReference type="ARBA" id="ARBA00023242"/>
    </source>
</evidence>
<dbReference type="SUPFAM" id="SSF54211">
    <property type="entry name" value="Ribosomal protein S5 domain 2-like"/>
    <property type="match status" value="1"/>
</dbReference>
<dbReference type="InterPro" id="IPR020568">
    <property type="entry name" value="Ribosomal_Su5_D2-typ_SF"/>
</dbReference>
<comment type="similarity">
    <text evidence="3">Belongs to the Integrator subunit 3 family.</text>
</comment>
<evidence type="ECO:0000256" key="2">
    <source>
        <dbReference type="ARBA" id="ARBA00004496"/>
    </source>
</evidence>
<name>A0AAV7DYU4_ARIFI</name>
<evidence type="ECO:0000259" key="6">
    <source>
        <dbReference type="Pfam" id="PF01138"/>
    </source>
</evidence>
<evidence type="ECO:0000256" key="1">
    <source>
        <dbReference type="ARBA" id="ARBA00004123"/>
    </source>
</evidence>
<dbReference type="CDD" id="cd11367">
    <property type="entry name" value="RNase_PH_RRP42"/>
    <property type="match status" value="1"/>
</dbReference>
<comment type="subcellular location">
    <subcellularLocation>
        <location evidence="2">Cytoplasm</location>
    </subcellularLocation>
    <subcellularLocation>
        <location evidence="1">Nucleus</location>
    </subcellularLocation>
</comment>
<dbReference type="EMBL" id="JAINDJ010000007">
    <property type="protein sequence ID" value="KAG9441351.1"/>
    <property type="molecule type" value="Genomic_DNA"/>
</dbReference>
<feature type="domain" description="Ints3-like C-terminal" evidence="9">
    <location>
        <begin position="1142"/>
        <end position="1336"/>
    </location>
</feature>
<dbReference type="InterPro" id="IPR027408">
    <property type="entry name" value="PNPase/RNase_PH_dom_sf"/>
</dbReference>
<dbReference type="FunFam" id="3.30.230.70:FF:000016">
    <property type="entry name" value="Exosome complex component RRP42"/>
    <property type="match status" value="1"/>
</dbReference>
<proteinExistence type="inferred from homology"/>
<comment type="caution">
    <text evidence="10">The sequence shown here is derived from an EMBL/GenBank/DDBJ whole genome shotgun (WGS) entry which is preliminary data.</text>
</comment>
<keyword evidence="4" id="KW-0963">Cytoplasm</keyword>
<evidence type="ECO:0000259" key="9">
    <source>
        <dbReference type="Pfam" id="PF24566"/>
    </source>
</evidence>
<evidence type="ECO:0000259" key="8">
    <source>
        <dbReference type="Pfam" id="PF10189"/>
    </source>
</evidence>
<dbReference type="InterPro" id="IPR015847">
    <property type="entry name" value="ExoRNase_PH_dom2"/>
</dbReference>
<dbReference type="InterPro" id="IPR045334">
    <property type="entry name" value="INTS3"/>
</dbReference>
<dbReference type="Proteomes" id="UP000825729">
    <property type="component" value="Unassembled WGS sequence"/>
</dbReference>
<dbReference type="SUPFAM" id="SSF55666">
    <property type="entry name" value="Ribonuclease PH domain 2-like"/>
    <property type="match status" value="1"/>
</dbReference>
<gene>
    <name evidence="10" type="ORF">H6P81_017205</name>
</gene>
<evidence type="ECO:0000259" key="7">
    <source>
        <dbReference type="Pfam" id="PF03725"/>
    </source>
</evidence>
<dbReference type="Gene3D" id="3.30.230.70">
    <property type="entry name" value="GHMP Kinase, N-terminal domain"/>
    <property type="match status" value="1"/>
</dbReference>
<dbReference type="PANTHER" id="PTHR13587">
    <property type="entry name" value="INTEGRATOR COMPLEX SUBUNIT 3"/>
    <property type="match status" value="1"/>
</dbReference>
<feature type="domain" description="Exoribonuclease phosphorolytic" evidence="7">
    <location>
        <begin position="259"/>
        <end position="323"/>
    </location>
</feature>
<dbReference type="PANTHER" id="PTHR13587:SF7">
    <property type="entry name" value="INTEGRATOR COMPLEX SUBUNIT 3"/>
    <property type="match status" value="1"/>
</dbReference>
<evidence type="ECO:0000256" key="4">
    <source>
        <dbReference type="ARBA" id="ARBA00022490"/>
    </source>
</evidence>
<sequence>MNSKLMFFVFPSLPCDCGLNSKDCRRKHRRRPDKFPDVANGEVRPCHLNTSADFFITEAGMVGLSVGEKHFIKGGIAQDLRCDGRKRLHYRPISVETGVIPQANGSARIRLGATEVIASVKAELGKPSSLQPGKGKVAIFVECSPTAAPMFEGRGGEELSNELSTTLQRCLLGGKSGAGAGIDLSSLMIVEGKICWDLYIDGLVISSDGNILDTLGAAIKAALSNTAIPKVIASNATADDQHVDVDVSDEEFSQFDTSGVPVIVTLTKVGRHYIVDATPEEESQMSSAVSVSVNRDGQICGLSKRGSTGLDPSVILDMISVAKHQAAAVHYFFRQKLSVAPSGSTEALSVAVSSSLTGSQSSDTQSKGFGEVEGLHHLLTRCGSYTTDVSILKAVMSMNGCGLKIFHTFPHEAQNQFEGSLEKSYEKLQSQLVPPFPLNIPSPSEYLHLNQALVYAMLTQPQARKVHLTHLHASVTDGYELFVSLLLNISNHFYHKLQDCSKSQLLWITSQLISVSAIGIEKLLVSLFRQAKNGDFSDGNLWICSELVKILLENWDWVTSEPDILTSGLFVYLRLLSDHCRFAGPKLEPLKKMEINFCLQVLRKCFNLCLRIGRDLIRLLQDVVHIPEFGEIWKDLLVEPSRFGVPEFESISQIYKIRTSSKYFLLRIVPEMEVQLRFLLSHVKWGGQKRYQVWFANKFLNSPESEFVISDLIRFICCAHHPSNEILQSNVISRWAIVGWLLKCCRKNHTEANAKLALFYDWLFFDERIDNIMNIEPAILLIVNSIPSYMEITHGLLEFLFLLVENYDLDRKNLIACSVTASFEVLVRKGVINSLEVLTSCNSFAPSLRARLMTFVPNFKSAVIKEVERLDTLPCIDSQISPNCQVQSEACLENISSVVKVSNGPAKSSEIGNSLQELGIKIEQSMDMGVKALENILFSVACGNYHGMDEGGWNFGLHSEALASRIADIFRLKGYEIFPDGPLDDEIKSATALLIRFYILSDGNRMREMVLFWSRQGIPVGAHILSYASRLAYEVHKIDVSSTSTDCLRLSGHSEDQKISSLQDEKLENSLIKYHFDAYLSCISSGKSNKSKSCDEVVPSDMLDDLILDQLVVKSFHAYRNFLELSNKRPISSFTRIPNDCSKDQAMSNSLLLDVKSCSGWDRKRSKLLFQSMFRYLPDLCTSNENLILLLVDLLDYADIMSMQFAIGLRRYSIFGVDGELICHVVQCSFKWDSVKQQKFWGLLVSELLVSNVQVEKLVMNLFSYLSALQENCVAVAGLITLLRSLSPTQELVGLLLCLPDGFEDLSASVLASWVVLSVSLVFRSLTEWLENQILKASNVGINYSTISTFLKFLELEGLQNTDVTVSKLKARLTKMVNEHT</sequence>
<accession>A0AAV7DYU4</accession>
<keyword evidence="11" id="KW-1185">Reference proteome</keyword>
<evidence type="ECO:0000313" key="11">
    <source>
        <dbReference type="Proteomes" id="UP000825729"/>
    </source>
</evidence>
<dbReference type="Pfam" id="PF01138">
    <property type="entry name" value="RNase_PH"/>
    <property type="match status" value="1"/>
</dbReference>
<keyword evidence="5" id="KW-0539">Nucleus</keyword>
<feature type="domain" description="Exoribonuclease phosphorolytic" evidence="6">
    <location>
        <begin position="90"/>
        <end position="229"/>
    </location>
</feature>